<feature type="region of interest" description="Disordered" evidence="1">
    <location>
        <begin position="1"/>
        <end position="30"/>
    </location>
</feature>
<dbReference type="EMBL" id="QMKO01001508">
    <property type="protein sequence ID" value="RTG89357.1"/>
    <property type="molecule type" value="Genomic_DNA"/>
</dbReference>
<evidence type="ECO:0000313" key="2">
    <source>
        <dbReference type="EMBL" id="RTG89357.1"/>
    </source>
</evidence>
<evidence type="ECO:0000313" key="3">
    <source>
        <dbReference type="Proteomes" id="UP000290809"/>
    </source>
</evidence>
<reference evidence="2 3" key="1">
    <citation type="journal article" date="2019" name="PLoS Pathog.">
        <title>Genome sequence of the bovine parasite Schistosoma bovis Tanzania.</title>
        <authorList>
            <person name="Oey H."/>
            <person name="Zakrzewski M."/>
            <person name="Gobert G."/>
            <person name="Gravermann K."/>
            <person name="Stoye J."/>
            <person name="Jones M."/>
            <person name="Mcmanus D."/>
            <person name="Krause L."/>
        </authorList>
    </citation>
    <scope>NUCLEOTIDE SEQUENCE [LARGE SCALE GENOMIC DNA]</scope>
    <source>
        <strain evidence="2 3">TAN1997</strain>
    </source>
</reference>
<dbReference type="AlphaFoldDB" id="A0A430QNZ5"/>
<feature type="compositionally biased region" description="Low complexity" evidence="1">
    <location>
        <begin position="393"/>
        <end position="426"/>
    </location>
</feature>
<feature type="compositionally biased region" description="Polar residues" evidence="1">
    <location>
        <begin position="427"/>
        <end position="446"/>
    </location>
</feature>
<comment type="caution">
    <text evidence="2">The sequence shown here is derived from an EMBL/GenBank/DDBJ whole genome shotgun (WGS) entry which is preliminary data.</text>
</comment>
<dbReference type="Proteomes" id="UP000290809">
    <property type="component" value="Unassembled WGS sequence"/>
</dbReference>
<evidence type="ECO:0000256" key="1">
    <source>
        <dbReference type="SAM" id="MobiDB-lite"/>
    </source>
</evidence>
<feature type="region of interest" description="Disordered" evidence="1">
    <location>
        <begin position="223"/>
        <end position="252"/>
    </location>
</feature>
<organism evidence="2 3">
    <name type="scientific">Schistosoma bovis</name>
    <name type="common">Blood fluke</name>
    <dbReference type="NCBI Taxonomy" id="6184"/>
    <lineage>
        <taxon>Eukaryota</taxon>
        <taxon>Metazoa</taxon>
        <taxon>Spiralia</taxon>
        <taxon>Lophotrochozoa</taxon>
        <taxon>Platyhelminthes</taxon>
        <taxon>Trematoda</taxon>
        <taxon>Digenea</taxon>
        <taxon>Strigeidida</taxon>
        <taxon>Schistosomatoidea</taxon>
        <taxon>Schistosomatidae</taxon>
        <taxon>Schistosoma</taxon>
    </lineage>
</organism>
<proteinExistence type="predicted"/>
<dbReference type="STRING" id="6184.A0A430QNZ5"/>
<keyword evidence="3" id="KW-1185">Reference proteome</keyword>
<protein>
    <submittedName>
        <fullName evidence="2">Uncharacterized protein</fullName>
    </submittedName>
</protein>
<gene>
    <name evidence="2" type="ORF">DC041_0005707</name>
</gene>
<sequence length="467" mass="51268">MLDSVSSIESTSGIGLSSGATNSPMIPQSSKNSLMINSTISPFSPSLLPKGSTLTNQRSTSMEWTTGRFHGHSSGHPFGLNFKEINYGLGTTSGTSLINGFRGSALSLATSTGIGGGSSYSLMVNSRCGRSVSPEVTVKKISNYPDPTLGFLVRPTSKQGSQDSLASINDYSQRSFTLPENRENKSSEIDLHHHTQQQHTNYHNLLYNESTKTSQLSLCNSEERNDLNNSSNLIPTTTTTTHNNKHTTDLSPKLIDDKSKSILNIDFDKINTTNHHHHKQNDKNQLKLIDNTDKSINNGTTHSRLSFTNRFTRWSNHSNNKHLEKAHSVEPNSLNDFKENLSDHNDNNHSIIKTISKSRENLFMRSTKKDKTHVKTNSQEKPKSNIPQSNEFTSTSRSLSSSSMTTTTTTVTNTTNTTTATTTSSSINHNETSLQSNQSIVKRSKSVSNISPAIMALRQKFSGGGKS</sequence>
<feature type="region of interest" description="Disordered" evidence="1">
    <location>
        <begin position="356"/>
        <end position="446"/>
    </location>
</feature>
<name>A0A430QNZ5_SCHBO</name>
<accession>A0A430QNZ5</accession>